<sequence length="130" mass="14685">MMKFHRAVDRSRAVARHTPTARAVDCANMEGVCDSDALISAIKTQELIWNYKLKEHLMNLKNLMIIVDNGVIILAPLPLHQCLAALPLHQCLAPLDQQPALLHQWLMTKILNLKTCFVMSDDVISNIFNE</sequence>
<comment type="caution">
    <text evidence="1">The sequence shown here is derived from an EMBL/GenBank/DDBJ whole genome shotgun (WGS) entry which is preliminary data.</text>
</comment>
<proteinExistence type="predicted"/>
<organism evidence="1 2">
    <name type="scientific">Henosepilachna vigintioctopunctata</name>
    <dbReference type="NCBI Taxonomy" id="420089"/>
    <lineage>
        <taxon>Eukaryota</taxon>
        <taxon>Metazoa</taxon>
        <taxon>Ecdysozoa</taxon>
        <taxon>Arthropoda</taxon>
        <taxon>Hexapoda</taxon>
        <taxon>Insecta</taxon>
        <taxon>Pterygota</taxon>
        <taxon>Neoptera</taxon>
        <taxon>Endopterygota</taxon>
        <taxon>Coleoptera</taxon>
        <taxon>Polyphaga</taxon>
        <taxon>Cucujiformia</taxon>
        <taxon>Coccinelloidea</taxon>
        <taxon>Coccinellidae</taxon>
        <taxon>Epilachninae</taxon>
        <taxon>Epilachnini</taxon>
        <taxon>Henosepilachna</taxon>
    </lineage>
</organism>
<keyword evidence="2" id="KW-1185">Reference proteome</keyword>
<gene>
    <name evidence="1" type="ORF">WA026_010374</name>
</gene>
<evidence type="ECO:0000313" key="2">
    <source>
        <dbReference type="Proteomes" id="UP001431783"/>
    </source>
</evidence>
<accession>A0AAW1VE38</accession>
<evidence type="ECO:0000313" key="1">
    <source>
        <dbReference type="EMBL" id="KAK9890264.1"/>
    </source>
</evidence>
<name>A0AAW1VE38_9CUCU</name>
<dbReference type="AlphaFoldDB" id="A0AAW1VE38"/>
<dbReference type="Proteomes" id="UP001431783">
    <property type="component" value="Unassembled WGS sequence"/>
</dbReference>
<dbReference type="EMBL" id="JARQZJ010000125">
    <property type="protein sequence ID" value="KAK9890264.1"/>
    <property type="molecule type" value="Genomic_DNA"/>
</dbReference>
<protein>
    <submittedName>
        <fullName evidence="1">Uncharacterized protein</fullName>
    </submittedName>
</protein>
<reference evidence="1 2" key="1">
    <citation type="submission" date="2023-03" db="EMBL/GenBank/DDBJ databases">
        <title>Genome insight into feeding habits of ladybird beetles.</title>
        <authorList>
            <person name="Li H.-S."/>
            <person name="Huang Y.-H."/>
            <person name="Pang H."/>
        </authorList>
    </citation>
    <scope>NUCLEOTIDE SEQUENCE [LARGE SCALE GENOMIC DNA]</scope>
    <source>
        <strain evidence="1">SYSU_2023b</strain>
        <tissue evidence="1">Whole body</tissue>
    </source>
</reference>